<dbReference type="InterPro" id="IPR004360">
    <property type="entry name" value="Glyas_Fos-R_dOase_dom"/>
</dbReference>
<accession>A0A292ZLU5</accession>
<dbReference type="Proteomes" id="UP000221538">
    <property type="component" value="Unassembled WGS sequence"/>
</dbReference>
<keyword evidence="2" id="KW-0560">Oxidoreductase</keyword>
<evidence type="ECO:0000259" key="1">
    <source>
        <dbReference type="PROSITE" id="PS51819"/>
    </source>
</evidence>
<name>A0A292ZLU5_SPHSA</name>
<organism evidence="2 3">
    <name type="scientific">Sphingobium fuliginis (strain ATCC 27551)</name>
    <dbReference type="NCBI Taxonomy" id="336203"/>
    <lineage>
        <taxon>Bacteria</taxon>
        <taxon>Pseudomonadati</taxon>
        <taxon>Pseudomonadota</taxon>
        <taxon>Alphaproteobacteria</taxon>
        <taxon>Sphingomonadales</taxon>
        <taxon>Sphingomonadaceae</taxon>
        <taxon>Sphingobium</taxon>
    </lineage>
</organism>
<dbReference type="RefSeq" id="WP_099186605.1">
    <property type="nucleotide sequence ID" value="NZ_BEWI01000032.1"/>
</dbReference>
<evidence type="ECO:0000313" key="3">
    <source>
        <dbReference type="Proteomes" id="UP000221538"/>
    </source>
</evidence>
<sequence length="344" mass="37991">MIGQVDPIVRADAVVHVSFERRDIDAMAHFLEDFGFVPVAGGSGGQRHFRGYGPQPYCVELIASERDAFVGFGLAARDRADLERLSTATQSPVEATDAPGGGERVRLFDPEGVRVDLLWGAAPLEPLPVREPLTEVNSPVASRRIDRPVRTPTAPAPVFRIGHVVLQTPDFERTATWYRRHFGYLPTDVATVGEDAPVLGFFRFDRGAEPADHHSLALLAGPESRLLHISTETIDVDAVGQGQQYLRGRGWNHYWGIGRHVLGSQVFDYWKDSAGDEWEHYADGDLMTADYPTGFHPLSRGDLWSWGDDLPDSMRPPAPAPADAPPLVRNIVDALLAPPRPWLR</sequence>
<dbReference type="AlphaFoldDB" id="A0A292ZLU5"/>
<dbReference type="InterPro" id="IPR037523">
    <property type="entry name" value="VOC_core"/>
</dbReference>
<evidence type="ECO:0000313" key="2">
    <source>
        <dbReference type="EMBL" id="GAY23841.1"/>
    </source>
</evidence>
<dbReference type="EMBL" id="BEWI01000032">
    <property type="protein sequence ID" value="GAY23841.1"/>
    <property type="molecule type" value="Genomic_DNA"/>
</dbReference>
<feature type="domain" description="VOC" evidence="1">
    <location>
        <begin position="160"/>
        <end position="283"/>
    </location>
</feature>
<dbReference type="PROSITE" id="PS51819">
    <property type="entry name" value="VOC"/>
    <property type="match status" value="1"/>
</dbReference>
<proteinExistence type="predicted"/>
<protein>
    <submittedName>
        <fullName evidence="2">NADH dehydrogenase</fullName>
        <ecNumber evidence="2">1.6.99.3</ecNumber>
    </submittedName>
</protein>
<dbReference type="Pfam" id="PF00903">
    <property type="entry name" value="Glyoxalase"/>
    <property type="match status" value="1"/>
</dbReference>
<dbReference type="SUPFAM" id="SSF54593">
    <property type="entry name" value="Glyoxalase/Bleomycin resistance protein/Dihydroxybiphenyl dioxygenase"/>
    <property type="match status" value="1"/>
</dbReference>
<dbReference type="EC" id="1.6.99.3" evidence="2"/>
<dbReference type="InterPro" id="IPR029068">
    <property type="entry name" value="Glyas_Bleomycin-R_OHBP_Dase"/>
</dbReference>
<reference evidence="2 3" key="1">
    <citation type="journal article" date="2013" name="Biodegradation">
        <title>Occurrence of 4-tert-butylphenol (4-t-BP) biodegradation in an aquatic sample caused by the presence of Spirodela polyrrhiza and isolation of a 4-t-BP-utilizing bacterium.</title>
        <authorList>
            <person name="Ogata Y."/>
            <person name="Toyama T."/>
            <person name="Yu N."/>
            <person name="Wang X."/>
            <person name="Sei K."/>
            <person name="Ike M."/>
        </authorList>
    </citation>
    <scope>NUCLEOTIDE SEQUENCE [LARGE SCALE GENOMIC DNA]</scope>
    <source>
        <strain evidence="2 3">OMI</strain>
    </source>
</reference>
<dbReference type="GO" id="GO:0016491">
    <property type="term" value="F:oxidoreductase activity"/>
    <property type="evidence" value="ECO:0007669"/>
    <property type="project" value="UniProtKB-KW"/>
</dbReference>
<comment type="caution">
    <text evidence="2">The sequence shown here is derived from an EMBL/GenBank/DDBJ whole genome shotgun (WGS) entry which is preliminary data.</text>
</comment>
<reference evidence="2 3" key="2">
    <citation type="journal article" date="2013" name="Environ. Sci. Technol.">
        <title>The 4-tert-butylphenol-utilizing bacterium Sphingobium fuliginis OMI can degrade bisphenols via phenolic ring hydroxylation and meta-cleavage pathway.</title>
        <authorList>
            <person name="Ogata Y."/>
            <person name="Goda S."/>
            <person name="Toyama T."/>
            <person name="Sei K."/>
            <person name="Ike M."/>
        </authorList>
    </citation>
    <scope>NUCLEOTIDE SEQUENCE [LARGE SCALE GENOMIC DNA]</scope>
    <source>
        <strain evidence="2 3">OMI</strain>
    </source>
</reference>
<gene>
    <name evidence="2" type="ORF">SFOMI_4419</name>
</gene>
<dbReference type="Gene3D" id="3.10.180.10">
    <property type="entry name" value="2,3-Dihydroxybiphenyl 1,2-Dioxygenase, domain 1"/>
    <property type="match status" value="2"/>
</dbReference>